<accession>A0ABN7A6P1</accession>
<organism evidence="1 2">
    <name type="scientific">Nesidiocoris tenuis</name>
    <dbReference type="NCBI Taxonomy" id="355587"/>
    <lineage>
        <taxon>Eukaryota</taxon>
        <taxon>Metazoa</taxon>
        <taxon>Ecdysozoa</taxon>
        <taxon>Arthropoda</taxon>
        <taxon>Hexapoda</taxon>
        <taxon>Insecta</taxon>
        <taxon>Pterygota</taxon>
        <taxon>Neoptera</taxon>
        <taxon>Paraneoptera</taxon>
        <taxon>Hemiptera</taxon>
        <taxon>Heteroptera</taxon>
        <taxon>Panheteroptera</taxon>
        <taxon>Cimicomorpha</taxon>
        <taxon>Miridae</taxon>
        <taxon>Dicyphina</taxon>
        <taxon>Nesidiocoris</taxon>
    </lineage>
</organism>
<reference evidence="1 2" key="1">
    <citation type="submission" date="2023-09" db="EMBL/GenBank/DDBJ databases">
        <title>Nesidiocoris tenuis whole genome shotgun sequence.</title>
        <authorList>
            <person name="Shibata T."/>
            <person name="Shimoda M."/>
            <person name="Kobayashi T."/>
            <person name="Uehara T."/>
        </authorList>
    </citation>
    <scope>NUCLEOTIDE SEQUENCE [LARGE SCALE GENOMIC DNA]</scope>
    <source>
        <strain evidence="1 2">Japan</strain>
    </source>
</reference>
<dbReference type="Proteomes" id="UP001307889">
    <property type="component" value="Chromosome 1"/>
</dbReference>
<evidence type="ECO:0000313" key="2">
    <source>
        <dbReference type="Proteomes" id="UP001307889"/>
    </source>
</evidence>
<dbReference type="EMBL" id="AP028909">
    <property type="protein sequence ID" value="BES87864.1"/>
    <property type="molecule type" value="Genomic_DNA"/>
</dbReference>
<keyword evidence="2" id="KW-1185">Reference proteome</keyword>
<gene>
    <name evidence="1" type="ORF">NTJ_00670</name>
</gene>
<sequence>MAPQERLIVLEYSSLTFFVRGGDKLLGLMLLIVPPRLLQTIAVVSSFLSARLGSLRVFANCDTARTQAHTWQTKHGANGLKNSRKNSTTGCLNVWGS</sequence>
<protein>
    <submittedName>
        <fullName evidence="1">Uncharacterized protein</fullName>
    </submittedName>
</protein>
<evidence type="ECO:0000313" key="1">
    <source>
        <dbReference type="EMBL" id="BES87864.1"/>
    </source>
</evidence>
<name>A0ABN7A6P1_9HEMI</name>
<proteinExistence type="predicted"/>